<reference evidence="9 10" key="1">
    <citation type="submission" date="2024-06" db="EMBL/GenBank/DDBJ databases">
        <title>A chromosome level genome sequence of Diviner's sage (Salvia divinorum).</title>
        <authorList>
            <person name="Ford S.A."/>
            <person name="Ro D.-K."/>
            <person name="Ness R.W."/>
            <person name="Phillips M.A."/>
        </authorList>
    </citation>
    <scope>NUCLEOTIDE SEQUENCE [LARGE SCALE GENOMIC DNA]</scope>
    <source>
        <strain evidence="9">SAF-2024a</strain>
        <tissue evidence="9">Leaf</tissue>
    </source>
</reference>
<evidence type="ECO:0000256" key="1">
    <source>
        <dbReference type="ARBA" id="ARBA00004141"/>
    </source>
</evidence>
<evidence type="ECO:0000256" key="5">
    <source>
        <dbReference type="ARBA" id="ARBA00022989"/>
    </source>
</evidence>
<evidence type="ECO:0000256" key="7">
    <source>
        <dbReference type="ARBA" id="ARBA00023136"/>
    </source>
</evidence>
<dbReference type="GO" id="GO:1902600">
    <property type="term" value="P:proton transmembrane transport"/>
    <property type="evidence" value="ECO:0007669"/>
    <property type="project" value="UniProtKB-KW"/>
</dbReference>
<proteinExistence type="inferred from homology"/>
<comment type="caution">
    <text evidence="9">The sequence shown here is derived from an EMBL/GenBank/DDBJ whole genome shotgun (WGS) entry which is preliminary data.</text>
</comment>
<feature type="transmembrane region" description="Helical" evidence="8">
    <location>
        <begin position="108"/>
        <end position="131"/>
    </location>
</feature>
<comment type="caution">
    <text evidence="8">Lacks conserved residue(s) required for the propagation of feature annotation.</text>
</comment>
<evidence type="ECO:0000256" key="2">
    <source>
        <dbReference type="ARBA" id="ARBA00009904"/>
    </source>
</evidence>
<dbReference type="EMBL" id="JBEAFC010000008">
    <property type="protein sequence ID" value="KAL1544161.1"/>
    <property type="molecule type" value="Genomic_DNA"/>
</dbReference>
<dbReference type="PANTHER" id="PTHR11629:SF72">
    <property type="entry name" value="V-TYPE PROTON ATPASE SUBUNIT A1"/>
    <property type="match status" value="1"/>
</dbReference>
<evidence type="ECO:0000256" key="4">
    <source>
        <dbReference type="ARBA" id="ARBA00022692"/>
    </source>
</evidence>
<comment type="subcellular location">
    <subcellularLocation>
        <location evidence="1">Membrane</location>
        <topology evidence="1">Multi-pass membrane protein</topology>
    </subcellularLocation>
</comment>
<dbReference type="Proteomes" id="UP001567538">
    <property type="component" value="Unassembled WGS sequence"/>
</dbReference>
<evidence type="ECO:0000256" key="8">
    <source>
        <dbReference type="RuleBase" id="RU361189"/>
    </source>
</evidence>
<keyword evidence="7 8" id="KW-0472">Membrane</keyword>
<evidence type="ECO:0000313" key="10">
    <source>
        <dbReference type="Proteomes" id="UP001567538"/>
    </source>
</evidence>
<evidence type="ECO:0000256" key="3">
    <source>
        <dbReference type="ARBA" id="ARBA00022448"/>
    </source>
</evidence>
<gene>
    <name evidence="9" type="primary">VHAA1</name>
    <name evidence="9" type="ORF">AAHA92_21049</name>
</gene>
<keyword evidence="6 8" id="KW-0406">Ion transport</keyword>
<keyword evidence="3 8" id="KW-0813">Transport</keyword>
<evidence type="ECO:0000313" key="9">
    <source>
        <dbReference type="EMBL" id="KAL1544161.1"/>
    </source>
</evidence>
<dbReference type="AlphaFoldDB" id="A0ABD1GJ67"/>
<keyword evidence="4 8" id="KW-0812">Transmembrane</keyword>
<comment type="similarity">
    <text evidence="2 8">Belongs to the V-ATPase 116 kDa subunit family.</text>
</comment>
<protein>
    <recommendedName>
        <fullName evidence="8">V-type proton ATPase subunit a</fullName>
    </recommendedName>
</protein>
<dbReference type="GO" id="GO:0016020">
    <property type="term" value="C:membrane"/>
    <property type="evidence" value="ECO:0007669"/>
    <property type="project" value="UniProtKB-SubCell"/>
</dbReference>
<name>A0ABD1GJ67_SALDI</name>
<keyword evidence="5 8" id="KW-1133">Transmembrane helix</keyword>
<keyword evidence="8" id="KW-0375">Hydrogen ion transport</keyword>
<accession>A0ABD1GJ67</accession>
<dbReference type="Pfam" id="PF01496">
    <property type="entry name" value="V_ATPase_I"/>
    <property type="match status" value="1"/>
</dbReference>
<keyword evidence="10" id="KW-1185">Reference proteome</keyword>
<comment type="function">
    <text evidence="8">Essential component of the vacuolar proton pump (V-ATPase), a multimeric enzyme that catalyzes the translocation of protons across the membranes. Required for assembly and activity of the V-ATPase.</text>
</comment>
<organism evidence="9 10">
    <name type="scientific">Salvia divinorum</name>
    <name type="common">Maria pastora</name>
    <name type="synonym">Diviner's sage</name>
    <dbReference type="NCBI Taxonomy" id="28513"/>
    <lineage>
        <taxon>Eukaryota</taxon>
        <taxon>Viridiplantae</taxon>
        <taxon>Streptophyta</taxon>
        <taxon>Embryophyta</taxon>
        <taxon>Tracheophyta</taxon>
        <taxon>Spermatophyta</taxon>
        <taxon>Magnoliopsida</taxon>
        <taxon>eudicotyledons</taxon>
        <taxon>Gunneridae</taxon>
        <taxon>Pentapetalae</taxon>
        <taxon>asterids</taxon>
        <taxon>lamiids</taxon>
        <taxon>Lamiales</taxon>
        <taxon>Lamiaceae</taxon>
        <taxon>Nepetoideae</taxon>
        <taxon>Mentheae</taxon>
        <taxon>Salviinae</taxon>
        <taxon>Salvia</taxon>
        <taxon>Salvia subgen. Calosphace</taxon>
    </lineage>
</organism>
<feature type="transmembrane region" description="Helical" evidence="8">
    <location>
        <begin position="152"/>
        <end position="170"/>
    </location>
</feature>
<dbReference type="PANTHER" id="PTHR11629">
    <property type="entry name" value="VACUOLAR PROTON ATPASES"/>
    <property type="match status" value="1"/>
</dbReference>
<sequence>MNMVRREKAIYDTLNMLNFDVTKKCLVGEGWCPIFAKTMIQDALQRATFDSNSQVGIIFHVMNSIESPPTFFRTNHFTNAYQEVVDAYGVAKYQEANPAVYTVITFPFLFAVMFGDWGHGICLLLGALVLIAREKRLCSQKLGSFMEMLFGGRYVLLLMSLFSIYCGVLYNEFFSVPFHIFGSSAYKCRNATCSEAHTIGFKVGDTYPFGVEIVLSCLS</sequence>
<evidence type="ECO:0000256" key="6">
    <source>
        <dbReference type="ARBA" id="ARBA00023065"/>
    </source>
</evidence>
<dbReference type="InterPro" id="IPR002490">
    <property type="entry name" value="V-ATPase_116kDa_su"/>
</dbReference>